<dbReference type="Proteomes" id="UP001642484">
    <property type="component" value="Unassembled WGS sequence"/>
</dbReference>
<reference evidence="2 3" key="1">
    <citation type="submission" date="2024-02" db="EMBL/GenBank/DDBJ databases">
        <authorList>
            <person name="Chen Y."/>
            <person name="Shah S."/>
            <person name="Dougan E. K."/>
            <person name="Thang M."/>
            <person name="Chan C."/>
        </authorList>
    </citation>
    <scope>NUCLEOTIDE SEQUENCE [LARGE SCALE GENOMIC DNA]</scope>
</reference>
<sequence>WRQDCPSVNYRDHADIAGPACSTQGYWNGAAHMGGNTSGMVWSIKSITDCFKNSRGAVFQDIRTTEGSTYELEFYTIDAFRNYKTSNETQVHVEVQSPTGTTLIDEAIAVMGSAFEPVDGSWSFAGPFPFQASSENTRIYFYAGGSACPMLDNVRVRVTKEAETTTTEAPETTPSTTTMARSSSDTAAAATAKSIATAEAALKAGATAAATVLRNGGKAHEQSLAAANAAAAVSKSSGRSLPQQAFIAAKAAALAIQAAGETVELQCAEAGRAAFFVSKSGGLAEDQIASRAGDAAVSAVKPQNLQSQQMVECVAAAVKTACKSAGMDSEAQAECAGSSAISAAQRANMTEDEQAEAAGKAVEAVMYMKHDTSMDAWGQLTTSPATTTTTKNPEIEELLHEVQEAKAAAGLAAGAAAEAAAAAAKSREGSASSTTMMSVARGASYETEVFVTDHPTAEIPEAHPTERPFTSTTHKLWKNACPDKTRAPRGTWVVYNLSSTPILHSCLVKPMKDRVPEECCNAPGALNLVGATFEELYYSNDYGSCVTLTHAGPLAGKTSKLQCNSDNSVTYGEGRCGEDCSCSFQDVYTPG</sequence>
<evidence type="ECO:0000256" key="1">
    <source>
        <dbReference type="SAM" id="MobiDB-lite"/>
    </source>
</evidence>
<protein>
    <submittedName>
        <fullName evidence="2">Uncharacterized protein</fullName>
    </submittedName>
</protein>
<dbReference type="EMBL" id="CAXAMN010026229">
    <property type="protein sequence ID" value="CAK9101437.1"/>
    <property type="molecule type" value="Genomic_DNA"/>
</dbReference>
<evidence type="ECO:0000313" key="3">
    <source>
        <dbReference type="Proteomes" id="UP001642484"/>
    </source>
</evidence>
<gene>
    <name evidence="2" type="ORF">CCMP2556_LOCUS47827</name>
</gene>
<comment type="caution">
    <text evidence="2">The sequence shown here is derived from an EMBL/GenBank/DDBJ whole genome shotgun (WGS) entry which is preliminary data.</text>
</comment>
<feature type="region of interest" description="Disordered" evidence="1">
    <location>
        <begin position="161"/>
        <end position="183"/>
    </location>
</feature>
<evidence type="ECO:0000313" key="2">
    <source>
        <dbReference type="EMBL" id="CAK9101437.1"/>
    </source>
</evidence>
<keyword evidence="3" id="KW-1185">Reference proteome</keyword>
<proteinExistence type="predicted"/>
<feature type="compositionally biased region" description="Low complexity" evidence="1">
    <location>
        <begin position="164"/>
        <end position="183"/>
    </location>
</feature>
<feature type="non-terminal residue" evidence="2">
    <location>
        <position position="1"/>
    </location>
</feature>
<name>A0ABP0RQF8_9DINO</name>
<accession>A0ABP0RQF8</accession>
<organism evidence="2 3">
    <name type="scientific">Durusdinium trenchii</name>
    <dbReference type="NCBI Taxonomy" id="1381693"/>
    <lineage>
        <taxon>Eukaryota</taxon>
        <taxon>Sar</taxon>
        <taxon>Alveolata</taxon>
        <taxon>Dinophyceae</taxon>
        <taxon>Suessiales</taxon>
        <taxon>Symbiodiniaceae</taxon>
        <taxon>Durusdinium</taxon>
    </lineage>
</organism>